<evidence type="ECO:0000313" key="5">
    <source>
        <dbReference type="Proteomes" id="UP000605990"/>
    </source>
</evidence>
<organism evidence="4 5">
    <name type="scientific">Flavobacterium bernardetii</name>
    <dbReference type="NCBI Taxonomy" id="2813823"/>
    <lineage>
        <taxon>Bacteria</taxon>
        <taxon>Pseudomonadati</taxon>
        <taxon>Bacteroidota</taxon>
        <taxon>Flavobacteriia</taxon>
        <taxon>Flavobacteriales</taxon>
        <taxon>Flavobacteriaceae</taxon>
        <taxon>Flavobacterium</taxon>
    </lineage>
</organism>
<feature type="domain" description="PKD" evidence="3">
    <location>
        <begin position="748"/>
        <end position="774"/>
    </location>
</feature>
<feature type="signal peptide" evidence="2">
    <location>
        <begin position="1"/>
        <end position="18"/>
    </location>
</feature>
<dbReference type="SUPFAM" id="SSF49299">
    <property type="entry name" value="PKD domain"/>
    <property type="match status" value="1"/>
</dbReference>
<dbReference type="EMBL" id="JACRUN010000006">
    <property type="protein sequence ID" value="MBC5835482.1"/>
    <property type="molecule type" value="Genomic_DNA"/>
</dbReference>
<keyword evidence="1 2" id="KW-0732">Signal</keyword>
<dbReference type="Proteomes" id="UP000605990">
    <property type="component" value="Unassembled WGS sequence"/>
</dbReference>
<dbReference type="InterPro" id="IPR026444">
    <property type="entry name" value="Secre_tail"/>
</dbReference>
<dbReference type="RefSeq" id="WP_166125966.1">
    <property type="nucleotide sequence ID" value="NZ_JAANOQ010000002.1"/>
</dbReference>
<protein>
    <submittedName>
        <fullName evidence="4">T9SS type A sorting domain-containing protein</fullName>
    </submittedName>
</protein>
<keyword evidence="5" id="KW-1185">Reference proteome</keyword>
<gene>
    <name evidence="4" type="ORF">H8R27_11360</name>
</gene>
<dbReference type="InterPro" id="IPR000601">
    <property type="entry name" value="PKD_dom"/>
</dbReference>
<dbReference type="InterPro" id="IPR013783">
    <property type="entry name" value="Ig-like_fold"/>
</dbReference>
<reference evidence="4 5" key="1">
    <citation type="submission" date="2020-08" db="EMBL/GenBank/DDBJ databases">
        <title>Description of novel Flavobacterium F-408 isolate.</title>
        <authorList>
            <person name="Saticioglu I.B."/>
            <person name="Duman M."/>
            <person name="Altun S."/>
        </authorList>
    </citation>
    <scope>NUCLEOTIDE SEQUENCE [LARGE SCALE GENOMIC DNA]</scope>
    <source>
        <strain evidence="4 5">F-408</strain>
    </source>
</reference>
<dbReference type="Pfam" id="PF18962">
    <property type="entry name" value="Por_Secre_tail"/>
    <property type="match status" value="1"/>
</dbReference>
<dbReference type="InterPro" id="IPR011050">
    <property type="entry name" value="Pectin_lyase_fold/virulence"/>
</dbReference>
<dbReference type="NCBIfam" id="TIGR04183">
    <property type="entry name" value="Por_Secre_tail"/>
    <property type="match status" value="1"/>
</dbReference>
<sequence length="886" mass="98027">MKKLIILFLLIFTQISFAQTEWFAAPAPTGSSSGNGTISNPWDLQTALNNFSNSIQPGDILWLRGGVYRGQFDSFLQGTVLNPITVQSYTGEKAILNGNTIFPTPMPNPNPPLVNPNKGIQNKLKINYWGIDPEQKAEFYHRAKINPSLRQNGLFLINLPKIAVLNIYGGYVHFKNFEITCLGFFERDYTKPNFFLLDGIYNHEIQNNKCKFIELVIYNLPGTGVGEWKNANGTEYNSCIVYNNGFYTSTTLGGILNGRGHGPAFYIQNNNDSEKLFKNNIAFSNLGTGLEIWSASNTVGSVTDFVKNIKVQENTVFDHQKFYDNINFKPNVLMAACSFSARNIEVLENTLYHSMNFMAGDGNQGVAVSFGGACEGSVGTNHPPLKNIKVENNFMAGRNSTLRIFKTLATNTEPIIFRNNLVYGRVNELRSLSMIDNNLDHPNWISNFNSFYAINVNGDRIFNLTSGGQLNFSSWKLSPYFKDLNGVRTLIPSPSVSVPNPILPTVDYFKIRKFDYSNDKYFVTIVKNNIGTNNYTADISNSISNIPIGTPYRIIDVENYHAEKLLPFSNIYTGTAITFNMQSTAFEAPLNLPNTPFGANVNTNGLKTPNNFGCFIIEFDLCSIQSSPVIIGSTYACDDYNESTFNSTVLTSNQTAVWSVTGGNGTIVGSNNQDSVEVSWNSLPGEITLTITNEYGCSKSASQTIVEGCACDIMNANYFTADLNSNTVSNFQFFNSIANDFGTAISCDFGDGTSPTSNPVSHTYLVNGTYIIDMLFYGKQCSSHYYKTVVITSNAGKVSNGQNKIVKASVVENSFVVYPNPANTTITIKGDNIEKEEIEMYNMLGQKVLQRSLIANESVIDISGLTNGVYSLYFVKSKTSQKIIKQ</sequence>
<proteinExistence type="predicted"/>
<dbReference type="PROSITE" id="PS50093">
    <property type="entry name" value="PKD"/>
    <property type="match status" value="1"/>
</dbReference>
<evidence type="ECO:0000313" key="4">
    <source>
        <dbReference type="EMBL" id="MBC5835482.1"/>
    </source>
</evidence>
<comment type="caution">
    <text evidence="4">The sequence shown here is derived from an EMBL/GenBank/DDBJ whole genome shotgun (WGS) entry which is preliminary data.</text>
</comment>
<dbReference type="InterPro" id="IPR012334">
    <property type="entry name" value="Pectin_lyas_fold"/>
</dbReference>
<dbReference type="SUPFAM" id="SSF51126">
    <property type="entry name" value="Pectin lyase-like"/>
    <property type="match status" value="1"/>
</dbReference>
<accession>A0ABR7J0Q0</accession>
<feature type="chain" id="PRO_5047524020" evidence="2">
    <location>
        <begin position="19"/>
        <end position="886"/>
    </location>
</feature>
<dbReference type="Gene3D" id="2.60.40.10">
    <property type="entry name" value="Immunoglobulins"/>
    <property type="match status" value="1"/>
</dbReference>
<evidence type="ECO:0000256" key="2">
    <source>
        <dbReference type="SAM" id="SignalP"/>
    </source>
</evidence>
<evidence type="ECO:0000259" key="3">
    <source>
        <dbReference type="PROSITE" id="PS50093"/>
    </source>
</evidence>
<dbReference type="Gene3D" id="2.160.20.10">
    <property type="entry name" value="Single-stranded right-handed beta-helix, Pectin lyase-like"/>
    <property type="match status" value="1"/>
</dbReference>
<dbReference type="InterPro" id="IPR035986">
    <property type="entry name" value="PKD_dom_sf"/>
</dbReference>
<evidence type="ECO:0000256" key="1">
    <source>
        <dbReference type="ARBA" id="ARBA00022729"/>
    </source>
</evidence>
<name>A0ABR7J0Q0_9FLAO</name>